<sequence>MSSLYIVIDLIHDLLAHEPMKEQIARRHILENGALVLAKARAAGVPVAYVRVAFTGDFAEAPTASPLFSSFKGSGLLRLGSSGVAVHPAIAPLPADIDIVKHGVSPFIGTRLDAEIARLGVTQLYISGISTTLAVSSAVREGHDRGLAITLIEDTCAAHDDTDHASEIRILSQLCTIRSASETTFVSL</sequence>
<evidence type="ECO:0000313" key="3">
    <source>
        <dbReference type="EMBL" id="MFC3443726.1"/>
    </source>
</evidence>
<evidence type="ECO:0000313" key="4">
    <source>
        <dbReference type="Proteomes" id="UP001595681"/>
    </source>
</evidence>
<dbReference type="Proteomes" id="UP001595681">
    <property type="component" value="Unassembled WGS sequence"/>
</dbReference>
<dbReference type="RefSeq" id="WP_380798586.1">
    <property type="nucleotide sequence ID" value="NZ_JBHRVU010000005.1"/>
</dbReference>
<evidence type="ECO:0000259" key="2">
    <source>
        <dbReference type="Pfam" id="PF00857"/>
    </source>
</evidence>
<dbReference type="PANTHER" id="PTHR43540">
    <property type="entry name" value="PEROXYUREIDOACRYLATE/UREIDOACRYLATE AMIDOHYDROLASE-RELATED"/>
    <property type="match status" value="1"/>
</dbReference>
<dbReference type="InterPro" id="IPR036380">
    <property type="entry name" value="Isochorismatase-like_sf"/>
</dbReference>
<protein>
    <submittedName>
        <fullName evidence="3">Cysteine hydrolase family protein</fullName>
    </submittedName>
</protein>
<keyword evidence="4" id="KW-1185">Reference proteome</keyword>
<dbReference type="GO" id="GO:0016787">
    <property type="term" value="F:hydrolase activity"/>
    <property type="evidence" value="ECO:0007669"/>
    <property type="project" value="UniProtKB-KW"/>
</dbReference>
<dbReference type="InterPro" id="IPR050272">
    <property type="entry name" value="Isochorismatase-like_hydrls"/>
</dbReference>
<keyword evidence="1 3" id="KW-0378">Hydrolase</keyword>
<dbReference type="Gene3D" id="3.40.50.850">
    <property type="entry name" value="Isochorismatase-like"/>
    <property type="match status" value="1"/>
</dbReference>
<reference evidence="4" key="1">
    <citation type="journal article" date="2019" name="Int. J. Syst. Evol. Microbiol.">
        <title>The Global Catalogue of Microorganisms (GCM) 10K type strain sequencing project: providing services to taxonomists for standard genome sequencing and annotation.</title>
        <authorList>
            <consortium name="The Broad Institute Genomics Platform"/>
            <consortium name="The Broad Institute Genome Sequencing Center for Infectious Disease"/>
            <person name="Wu L."/>
            <person name="Ma J."/>
        </authorList>
    </citation>
    <scope>NUCLEOTIDE SEQUENCE [LARGE SCALE GENOMIC DNA]</scope>
    <source>
        <strain evidence="4">CCM 7491</strain>
    </source>
</reference>
<accession>A0ABV7NNJ4</accession>
<name>A0ABV7NNJ4_9SPHN</name>
<proteinExistence type="predicted"/>
<dbReference type="SUPFAM" id="SSF52499">
    <property type="entry name" value="Isochorismatase-like hydrolases"/>
    <property type="match status" value="1"/>
</dbReference>
<feature type="domain" description="Isochorismatase-like" evidence="2">
    <location>
        <begin position="5"/>
        <end position="176"/>
    </location>
</feature>
<comment type="caution">
    <text evidence="3">The sequence shown here is derived from an EMBL/GenBank/DDBJ whole genome shotgun (WGS) entry which is preliminary data.</text>
</comment>
<dbReference type="Pfam" id="PF00857">
    <property type="entry name" value="Isochorismatase"/>
    <property type="match status" value="1"/>
</dbReference>
<gene>
    <name evidence="3" type="ORF">ACFOKF_21435</name>
</gene>
<dbReference type="EMBL" id="JBHRVU010000005">
    <property type="protein sequence ID" value="MFC3443726.1"/>
    <property type="molecule type" value="Genomic_DNA"/>
</dbReference>
<organism evidence="3 4">
    <name type="scientific">Sphingobium rhizovicinum</name>
    <dbReference type="NCBI Taxonomy" id="432308"/>
    <lineage>
        <taxon>Bacteria</taxon>
        <taxon>Pseudomonadati</taxon>
        <taxon>Pseudomonadota</taxon>
        <taxon>Alphaproteobacteria</taxon>
        <taxon>Sphingomonadales</taxon>
        <taxon>Sphingomonadaceae</taxon>
        <taxon>Sphingobium</taxon>
    </lineage>
</organism>
<dbReference type="InterPro" id="IPR000868">
    <property type="entry name" value="Isochorismatase-like_dom"/>
</dbReference>
<evidence type="ECO:0000256" key="1">
    <source>
        <dbReference type="ARBA" id="ARBA00022801"/>
    </source>
</evidence>
<dbReference type="PANTHER" id="PTHR43540:SF1">
    <property type="entry name" value="ISOCHORISMATASE HYDROLASE"/>
    <property type="match status" value="1"/>
</dbReference>